<dbReference type="PROSITE" id="PS51379">
    <property type="entry name" value="4FE4S_FER_2"/>
    <property type="match status" value="2"/>
</dbReference>
<keyword evidence="5" id="KW-0479">Metal-binding</keyword>
<keyword evidence="7" id="KW-0411">Iron-sulfur</keyword>
<dbReference type="OrthoDB" id="9807879at2"/>
<gene>
    <name evidence="9" type="ORF">SAMN05216529_104331</name>
</gene>
<dbReference type="GO" id="GO:0046872">
    <property type="term" value="F:metal ion binding"/>
    <property type="evidence" value="ECO:0007669"/>
    <property type="project" value="UniProtKB-KW"/>
</dbReference>
<dbReference type="Gene3D" id="3.30.70.20">
    <property type="match status" value="1"/>
</dbReference>
<dbReference type="InterPro" id="IPR017896">
    <property type="entry name" value="4Fe4S_Fe-S-bd"/>
</dbReference>
<keyword evidence="10" id="KW-1185">Reference proteome</keyword>
<dbReference type="InterPro" id="IPR050157">
    <property type="entry name" value="PSI_iron-sulfur_center"/>
</dbReference>
<organism evidence="9 10">
    <name type="scientific">Faecalicatena contorta</name>
    <dbReference type="NCBI Taxonomy" id="39482"/>
    <lineage>
        <taxon>Bacteria</taxon>
        <taxon>Bacillati</taxon>
        <taxon>Bacillota</taxon>
        <taxon>Clostridia</taxon>
        <taxon>Lachnospirales</taxon>
        <taxon>Lachnospiraceae</taxon>
        <taxon>Faecalicatena</taxon>
    </lineage>
</organism>
<evidence type="ECO:0000256" key="1">
    <source>
        <dbReference type="ARBA" id="ARBA00001966"/>
    </source>
</evidence>
<reference evidence="10" key="1">
    <citation type="submission" date="2017-07" db="EMBL/GenBank/DDBJ databases">
        <authorList>
            <person name="Varghese N."/>
            <person name="Submissions S."/>
        </authorList>
    </citation>
    <scope>NUCLEOTIDE SEQUENCE [LARGE SCALE GENOMIC DNA]</scope>
    <source>
        <strain evidence="10">NLAE-zl-C134</strain>
    </source>
</reference>
<dbReference type="PROSITE" id="PS00198">
    <property type="entry name" value="4FE4S_FER_1"/>
    <property type="match status" value="1"/>
</dbReference>
<dbReference type="Pfam" id="PF12838">
    <property type="entry name" value="Fer4_7"/>
    <property type="match status" value="1"/>
</dbReference>
<dbReference type="PANTHER" id="PTHR24960">
    <property type="entry name" value="PHOTOSYSTEM I IRON-SULFUR CENTER-RELATED"/>
    <property type="match status" value="1"/>
</dbReference>
<evidence type="ECO:0000259" key="8">
    <source>
        <dbReference type="PROSITE" id="PS51379"/>
    </source>
</evidence>
<evidence type="ECO:0000313" key="10">
    <source>
        <dbReference type="Proteomes" id="UP000254051"/>
    </source>
</evidence>
<feature type="domain" description="4Fe-4S ferredoxin-type" evidence="8">
    <location>
        <begin position="31"/>
        <end position="60"/>
    </location>
</feature>
<dbReference type="PANTHER" id="PTHR24960:SF79">
    <property type="entry name" value="PHOTOSYSTEM I IRON-SULFUR CENTER"/>
    <property type="match status" value="1"/>
</dbReference>
<evidence type="ECO:0000256" key="5">
    <source>
        <dbReference type="ARBA" id="ARBA00022723"/>
    </source>
</evidence>
<dbReference type="RefSeq" id="WP_109710479.1">
    <property type="nucleotide sequence ID" value="NZ_QGDS01000004.1"/>
</dbReference>
<feature type="domain" description="4Fe-4S ferredoxin-type" evidence="8">
    <location>
        <begin position="1"/>
        <end position="30"/>
    </location>
</feature>
<evidence type="ECO:0000256" key="6">
    <source>
        <dbReference type="ARBA" id="ARBA00023004"/>
    </source>
</evidence>
<name>A0A315ZY53_9FIRM</name>
<keyword evidence="6" id="KW-0408">Iron</keyword>
<evidence type="ECO:0000256" key="2">
    <source>
        <dbReference type="ARBA" id="ARBA00003532"/>
    </source>
</evidence>
<dbReference type="EMBL" id="UHJJ01000004">
    <property type="protein sequence ID" value="SUQ14014.1"/>
    <property type="molecule type" value="Genomic_DNA"/>
</dbReference>
<keyword evidence="4" id="KW-0004">4Fe-4S</keyword>
<dbReference type="SUPFAM" id="SSF54862">
    <property type="entry name" value="4Fe-4S ferredoxins"/>
    <property type="match status" value="1"/>
</dbReference>
<dbReference type="AlphaFoldDB" id="A0A315ZY53"/>
<sequence length="103" mass="11336">MSIEIKTKQCIGCGRCCKVCPGSLICLNGGIAEIPHPERCWGCVSCVKECPVQAIQMYLGEDMGGLGGRLHVLREDTLLHWTVRKPDGSIRTLTVDSRDSNKY</sequence>
<evidence type="ECO:0000256" key="7">
    <source>
        <dbReference type="ARBA" id="ARBA00023014"/>
    </source>
</evidence>
<evidence type="ECO:0000256" key="4">
    <source>
        <dbReference type="ARBA" id="ARBA00022485"/>
    </source>
</evidence>
<evidence type="ECO:0000313" key="9">
    <source>
        <dbReference type="EMBL" id="SUQ14014.1"/>
    </source>
</evidence>
<evidence type="ECO:0000256" key="3">
    <source>
        <dbReference type="ARBA" id="ARBA00013529"/>
    </source>
</evidence>
<comment type="function">
    <text evidence="2">Ferredoxins are iron-sulfur proteins that transfer electrons in a wide variety of metabolic reactions.</text>
</comment>
<dbReference type="GO" id="GO:0051539">
    <property type="term" value="F:4 iron, 4 sulfur cluster binding"/>
    <property type="evidence" value="ECO:0007669"/>
    <property type="project" value="UniProtKB-KW"/>
</dbReference>
<dbReference type="Proteomes" id="UP000254051">
    <property type="component" value="Unassembled WGS sequence"/>
</dbReference>
<accession>A0A315ZY53</accession>
<protein>
    <recommendedName>
        <fullName evidence="3">Ferredoxin</fullName>
    </recommendedName>
</protein>
<proteinExistence type="predicted"/>
<comment type="cofactor">
    <cofactor evidence="1">
        <name>[4Fe-4S] cluster</name>
        <dbReference type="ChEBI" id="CHEBI:49883"/>
    </cofactor>
</comment>
<dbReference type="InterPro" id="IPR017900">
    <property type="entry name" value="4Fe4S_Fe_S_CS"/>
</dbReference>